<gene>
    <name evidence="4" type="primary">gltQ14</name>
</gene>
<accession>T1RQD1</accession>
<dbReference type="SUPFAM" id="SSF53756">
    <property type="entry name" value="UDP-Glycosyltransferase/glycogen phosphorylase"/>
    <property type="match status" value="1"/>
</dbReference>
<evidence type="ECO:0000256" key="1">
    <source>
        <dbReference type="ARBA" id="ARBA00022676"/>
    </source>
</evidence>
<dbReference type="InterPro" id="IPR001296">
    <property type="entry name" value="Glyco_trans_1"/>
</dbReference>
<dbReference type="GO" id="GO:0016757">
    <property type="term" value="F:glycosyltransferase activity"/>
    <property type="evidence" value="ECO:0007669"/>
    <property type="project" value="UniProtKB-KW"/>
</dbReference>
<feature type="domain" description="Glycosyl transferase family 1" evidence="3">
    <location>
        <begin position="2"/>
        <end position="57"/>
    </location>
</feature>
<organism evidence="4">
    <name type="scientific">Glaesserella parasuis</name>
    <name type="common">Haemophilus parasuis</name>
    <dbReference type="NCBI Taxonomy" id="738"/>
    <lineage>
        <taxon>Bacteria</taxon>
        <taxon>Pseudomonadati</taxon>
        <taxon>Pseudomonadota</taxon>
        <taxon>Gammaproteobacteria</taxon>
        <taxon>Pasteurellales</taxon>
        <taxon>Pasteurellaceae</taxon>
        <taxon>Glaesserella</taxon>
    </lineage>
</organism>
<reference evidence="4" key="2">
    <citation type="submission" date="2013-03" db="EMBL/GenBank/DDBJ databases">
        <authorList>
            <person name="Howell K."/>
            <person name="Weinert L."/>
            <person name="Luan S.-L."/>
            <person name="Peters S."/>
            <person name="Aragon V."/>
            <person name="Angen O."/>
            <person name="Tucker A.W."/>
            <person name="Maskell D.J."/>
        </authorList>
    </citation>
    <scope>NUCLEOTIDE SEQUENCE</scope>
    <source>
        <strain evidence="4">IA-84-22113</strain>
    </source>
</reference>
<evidence type="ECO:0000256" key="2">
    <source>
        <dbReference type="ARBA" id="ARBA00022679"/>
    </source>
</evidence>
<sequence>MRLPCIVSNVGGLPEVVRNNETGIIVPRENPKAAAEALEKLVLDVQLQNNMGNAAYDFVRSHFAWDSCVNKMNQIYKQLLGK</sequence>
<reference evidence="4" key="1">
    <citation type="journal article" date="2013" name="J. Bacteriol.">
        <title>Gene content and diversity of the loci encoding biosynthesis of capsular polysaccharides of the 15 serovar reference strains of Haemophilus parasuis.</title>
        <authorList>
            <consortium name="BRaDP1T Consortium"/>
            <person name="Howell K.J."/>
            <person name="Weinert L.A."/>
            <person name="Luan S.L."/>
            <person name="Peters S.E."/>
            <person name="Chaudhuri R.R."/>
            <person name="Harris D."/>
            <person name="Angen O."/>
            <person name="Aragon V."/>
            <person name="Parkhill J."/>
            <person name="Langford P.R."/>
            <person name="Rycroft A.N."/>
            <person name="Wren B.W."/>
            <person name="Tucker A.W."/>
            <person name="Maskell D.J."/>
        </authorList>
    </citation>
    <scope>NUCLEOTIDE SEQUENCE</scope>
    <source>
        <strain evidence="4">IA-84-22113</strain>
    </source>
</reference>
<dbReference type="GO" id="GO:1901135">
    <property type="term" value="P:carbohydrate derivative metabolic process"/>
    <property type="evidence" value="ECO:0007669"/>
    <property type="project" value="UniProtKB-ARBA"/>
</dbReference>
<dbReference type="Gene3D" id="3.40.50.2000">
    <property type="entry name" value="Glycogen Phosphorylase B"/>
    <property type="match status" value="2"/>
</dbReference>
<dbReference type="AlphaFoldDB" id="T1RQD1"/>
<dbReference type="PANTHER" id="PTHR12526">
    <property type="entry name" value="GLYCOSYLTRANSFERASE"/>
    <property type="match status" value="1"/>
</dbReference>
<keyword evidence="2 4" id="KW-0808">Transferase</keyword>
<dbReference type="Pfam" id="PF00534">
    <property type="entry name" value="Glycos_transf_1"/>
    <property type="match status" value="1"/>
</dbReference>
<evidence type="ECO:0000259" key="3">
    <source>
        <dbReference type="Pfam" id="PF00534"/>
    </source>
</evidence>
<proteinExistence type="predicted"/>
<keyword evidence="1" id="KW-0328">Glycosyltransferase</keyword>
<evidence type="ECO:0000313" key="4">
    <source>
        <dbReference type="EMBL" id="AGM38864.1"/>
    </source>
</evidence>
<dbReference type="CDD" id="cd03801">
    <property type="entry name" value="GT4_PimA-like"/>
    <property type="match status" value="1"/>
</dbReference>
<dbReference type="EMBL" id="KC795522">
    <property type="protein sequence ID" value="AGM38864.1"/>
    <property type="molecule type" value="Genomic_DNA"/>
</dbReference>
<dbReference type="PANTHER" id="PTHR12526:SF510">
    <property type="entry name" value="D-INOSITOL 3-PHOSPHATE GLYCOSYLTRANSFERASE"/>
    <property type="match status" value="1"/>
</dbReference>
<name>T1RQD1_GLAPU</name>
<protein>
    <submittedName>
        <fullName evidence="4">Glycosyltransferase group 1</fullName>
    </submittedName>
</protein>